<comment type="similarity">
    <text evidence="5 6">Belongs to the class I-like SAM-binding methyltransferase superfamily. C5-methyltransferase family.</text>
</comment>
<accession>A0A1D8EUN0</accession>
<dbReference type="NCBIfam" id="TIGR00675">
    <property type="entry name" value="dcm"/>
    <property type="match status" value="1"/>
</dbReference>
<evidence type="ECO:0000313" key="8">
    <source>
        <dbReference type="Proteomes" id="UP000221167"/>
    </source>
</evidence>
<dbReference type="PROSITE" id="PS51679">
    <property type="entry name" value="SAM_MT_C5"/>
    <property type="match status" value="1"/>
</dbReference>
<gene>
    <name evidence="7" type="primary">76</name>
    <name evidence="7" type="ORF">PBI_STASIA_76</name>
</gene>
<protein>
    <recommendedName>
        <fullName evidence="1">DNA (cytosine-5-)-methyltransferase</fullName>
        <ecNumber evidence="1">2.1.1.37</ecNumber>
    </recommendedName>
</protein>
<dbReference type="GO" id="GO:0003677">
    <property type="term" value="F:DNA binding"/>
    <property type="evidence" value="ECO:0007669"/>
    <property type="project" value="TreeGrafter"/>
</dbReference>
<dbReference type="InterPro" id="IPR050390">
    <property type="entry name" value="C5-Methyltransferase"/>
</dbReference>
<dbReference type="PANTHER" id="PTHR10629:SF52">
    <property type="entry name" value="DNA (CYTOSINE-5)-METHYLTRANSFERASE 1"/>
    <property type="match status" value="1"/>
</dbReference>
<dbReference type="EC" id="2.1.1.37" evidence="1"/>
<evidence type="ECO:0000256" key="2">
    <source>
        <dbReference type="ARBA" id="ARBA00022603"/>
    </source>
</evidence>
<keyword evidence="4 5" id="KW-0949">S-adenosyl-L-methionine</keyword>
<evidence type="ECO:0000256" key="4">
    <source>
        <dbReference type="ARBA" id="ARBA00022691"/>
    </source>
</evidence>
<dbReference type="GeneID" id="64946258"/>
<name>A0A1D8EUN0_9CAUD</name>
<dbReference type="EMBL" id="KX641260">
    <property type="protein sequence ID" value="AOT24732.1"/>
    <property type="molecule type" value="Genomic_DNA"/>
</dbReference>
<dbReference type="RefSeq" id="YP_010062463.1">
    <property type="nucleotide sequence ID" value="NC_054794.1"/>
</dbReference>
<reference evidence="7 8" key="1">
    <citation type="submission" date="2016-07" db="EMBL/GenBank/DDBJ databases">
        <authorList>
            <person name="Pillay S."/>
            <person name="Muniram S."/>
            <person name="Rampersadh K."/>
            <person name="Moraka N.O."/>
            <person name="Mfene A."/>
            <person name="Sigauque P.S."/>
            <person name="Komo N."/>
            <person name="Mazeka N.P."/>
            <person name="Garlena R.A."/>
            <person name="Russell D.A."/>
            <person name="Bowman C.A."/>
            <person name="Rubin E."/>
            <person name="Larsen M.H."/>
            <person name="Guerrero C.A."/>
            <person name="Jacobs-Sera D."/>
            <person name="Hatfull G.F."/>
        </authorList>
    </citation>
    <scope>NUCLEOTIDE SEQUENCE [LARGE SCALE GENOMIC DNA]</scope>
</reference>
<dbReference type="InterPro" id="IPR001525">
    <property type="entry name" value="C5_MeTfrase"/>
</dbReference>
<feature type="active site" evidence="5">
    <location>
        <position position="90"/>
    </location>
</feature>
<sequence>MDVQGRIPACRLAVSMTHGPRIGSLFSGAGGLDLAVEEVFGGQTIWQVEREKAAATLLHKRFGVPNYQDVTKVNWHEVPPVDILCGGFPCQDVSPAGLKAGIGQGTRSGLWSHFAEAIDILRPRVVVIENVRGLLSAKATDPSGVQMRAMGRVLRDLSDIGYDAKWKTLAAGAIGAPHKRERVFIVAHPSSD</sequence>
<organism evidence="7 8">
    <name type="scientific">Mycobacterium phage Stasia</name>
    <dbReference type="NCBI Taxonomy" id="1897548"/>
    <lineage>
        <taxon>Viruses</taxon>
        <taxon>Duplodnaviria</taxon>
        <taxon>Heunggongvirae</taxon>
        <taxon>Uroviricota</taxon>
        <taxon>Caudoviricetes</taxon>
        <taxon>Backyardiganvirus</taxon>
        <taxon>Backyardiganvirus stasia</taxon>
    </lineage>
</organism>
<dbReference type="Pfam" id="PF00145">
    <property type="entry name" value="DNA_methylase"/>
    <property type="match status" value="1"/>
</dbReference>
<dbReference type="SUPFAM" id="SSF53335">
    <property type="entry name" value="S-adenosyl-L-methionine-dependent methyltransferases"/>
    <property type="match status" value="1"/>
</dbReference>
<dbReference type="InterPro" id="IPR029063">
    <property type="entry name" value="SAM-dependent_MTases_sf"/>
</dbReference>
<dbReference type="GO" id="GO:0032259">
    <property type="term" value="P:methylation"/>
    <property type="evidence" value="ECO:0007669"/>
    <property type="project" value="UniProtKB-KW"/>
</dbReference>
<evidence type="ECO:0000256" key="5">
    <source>
        <dbReference type="PROSITE-ProRule" id="PRU01016"/>
    </source>
</evidence>
<evidence type="ECO:0000256" key="3">
    <source>
        <dbReference type="ARBA" id="ARBA00022679"/>
    </source>
</evidence>
<evidence type="ECO:0000256" key="6">
    <source>
        <dbReference type="RuleBase" id="RU000416"/>
    </source>
</evidence>
<dbReference type="GO" id="GO:0003886">
    <property type="term" value="F:DNA (cytosine-5-)-methyltransferase activity"/>
    <property type="evidence" value="ECO:0007669"/>
    <property type="project" value="UniProtKB-EC"/>
</dbReference>
<dbReference type="Gene3D" id="3.40.50.150">
    <property type="entry name" value="Vaccinia Virus protein VP39"/>
    <property type="match status" value="1"/>
</dbReference>
<evidence type="ECO:0000256" key="1">
    <source>
        <dbReference type="ARBA" id="ARBA00011975"/>
    </source>
</evidence>
<keyword evidence="3 5" id="KW-0808">Transferase</keyword>
<dbReference type="PRINTS" id="PR00105">
    <property type="entry name" value="C5METTRFRASE"/>
</dbReference>
<dbReference type="Proteomes" id="UP000221167">
    <property type="component" value="Segment"/>
</dbReference>
<dbReference type="GO" id="GO:0044027">
    <property type="term" value="P:negative regulation of gene expression via chromosomal CpG island methylation"/>
    <property type="evidence" value="ECO:0007669"/>
    <property type="project" value="TreeGrafter"/>
</dbReference>
<proteinExistence type="inferred from homology"/>
<dbReference type="KEGG" id="vg:64946258"/>
<keyword evidence="8" id="KW-1185">Reference proteome</keyword>
<keyword evidence="2 5" id="KW-0489">Methyltransferase</keyword>
<evidence type="ECO:0000313" key="7">
    <source>
        <dbReference type="EMBL" id="AOT24732.1"/>
    </source>
</evidence>
<dbReference type="PANTHER" id="PTHR10629">
    <property type="entry name" value="CYTOSINE-SPECIFIC METHYLTRANSFERASE"/>
    <property type="match status" value="1"/>
</dbReference>